<dbReference type="Pfam" id="PF13279">
    <property type="entry name" value="4HBT_2"/>
    <property type="match status" value="1"/>
</dbReference>
<sequence>MSRAACPESRMTEFDPTDPASYPHWAEERVRYSDTDALGHVNNNAYGVYFETARLHFFRDAGIHLGKSRGAVVVRITMNFLRELTWPNDVRIGTRMVKLGGKSFTYAQALFVGDRCHATAETVSAMFDLETRQSFPIPEELRTRFAPEL</sequence>
<evidence type="ECO:0000313" key="4">
    <source>
        <dbReference type="EMBL" id="OWJ67275.1"/>
    </source>
</evidence>
<name>A0A211ZPT1_9PROT</name>
<proteinExistence type="inferred from homology"/>
<dbReference type="PANTHER" id="PTHR31793">
    <property type="entry name" value="4-HYDROXYBENZOYL-COA THIOESTERASE FAMILY MEMBER"/>
    <property type="match status" value="1"/>
</dbReference>
<dbReference type="OrthoDB" id="9799036at2"/>
<comment type="similarity">
    <text evidence="1">Belongs to the 4-hydroxybenzoyl-CoA thioesterase family.</text>
</comment>
<accession>A0A211ZPT1</accession>
<evidence type="ECO:0008006" key="6">
    <source>
        <dbReference type="Google" id="ProtNLM"/>
    </source>
</evidence>
<dbReference type="STRING" id="1122125.GCA_000423185_01217"/>
<dbReference type="EMBL" id="NHON01000014">
    <property type="protein sequence ID" value="OWJ67275.1"/>
    <property type="molecule type" value="Genomic_DNA"/>
</dbReference>
<dbReference type="PANTHER" id="PTHR31793:SF27">
    <property type="entry name" value="NOVEL THIOESTERASE SUPERFAMILY DOMAIN AND SAPOSIN A-TYPE DOMAIN CONTAINING PROTEIN (0610012H03RIK)"/>
    <property type="match status" value="1"/>
</dbReference>
<dbReference type="InterPro" id="IPR050563">
    <property type="entry name" value="4-hydroxybenzoyl-CoA_TE"/>
</dbReference>
<keyword evidence="5" id="KW-1185">Reference proteome</keyword>
<dbReference type="AlphaFoldDB" id="A0A211ZPT1"/>
<keyword evidence="2" id="KW-0378">Hydrolase</keyword>
<dbReference type="Gene3D" id="3.10.129.10">
    <property type="entry name" value="Hotdog Thioesterase"/>
    <property type="match status" value="1"/>
</dbReference>
<evidence type="ECO:0000256" key="1">
    <source>
        <dbReference type="ARBA" id="ARBA00005953"/>
    </source>
</evidence>
<evidence type="ECO:0000313" key="5">
    <source>
        <dbReference type="Proteomes" id="UP000196655"/>
    </source>
</evidence>
<dbReference type="CDD" id="cd00586">
    <property type="entry name" value="4HBT"/>
    <property type="match status" value="1"/>
</dbReference>
<organism evidence="4 5">
    <name type="scientific">Inquilinus limosus</name>
    <dbReference type="NCBI Taxonomy" id="171674"/>
    <lineage>
        <taxon>Bacteria</taxon>
        <taxon>Pseudomonadati</taxon>
        <taxon>Pseudomonadota</taxon>
        <taxon>Alphaproteobacteria</taxon>
        <taxon>Rhodospirillales</taxon>
        <taxon>Rhodospirillaceae</taxon>
        <taxon>Inquilinus</taxon>
    </lineage>
</organism>
<feature type="region of interest" description="Disordered" evidence="3">
    <location>
        <begin position="1"/>
        <end position="20"/>
    </location>
</feature>
<evidence type="ECO:0000256" key="2">
    <source>
        <dbReference type="ARBA" id="ARBA00022801"/>
    </source>
</evidence>
<gene>
    <name evidence="4" type="ORF">BWR60_09765</name>
</gene>
<dbReference type="Proteomes" id="UP000196655">
    <property type="component" value="Unassembled WGS sequence"/>
</dbReference>
<dbReference type="InterPro" id="IPR029069">
    <property type="entry name" value="HotDog_dom_sf"/>
</dbReference>
<evidence type="ECO:0000256" key="3">
    <source>
        <dbReference type="SAM" id="MobiDB-lite"/>
    </source>
</evidence>
<dbReference type="SUPFAM" id="SSF54637">
    <property type="entry name" value="Thioesterase/thiol ester dehydrase-isomerase"/>
    <property type="match status" value="1"/>
</dbReference>
<protein>
    <recommendedName>
        <fullName evidence="6">Thioesterase</fullName>
    </recommendedName>
</protein>
<reference evidence="5" key="1">
    <citation type="submission" date="2017-05" db="EMBL/GenBank/DDBJ databases">
        <authorList>
            <person name="Macchi M."/>
            <person name="Festa S."/>
            <person name="Coppotelli B.M."/>
            <person name="Morelli I.S."/>
        </authorList>
    </citation>
    <scope>NUCLEOTIDE SEQUENCE [LARGE SCALE GENOMIC DNA]</scope>
    <source>
        <strain evidence="5">I</strain>
    </source>
</reference>
<comment type="caution">
    <text evidence="4">The sequence shown here is derived from an EMBL/GenBank/DDBJ whole genome shotgun (WGS) entry which is preliminary data.</text>
</comment>
<dbReference type="GO" id="GO:0047617">
    <property type="term" value="F:fatty acyl-CoA hydrolase activity"/>
    <property type="evidence" value="ECO:0007669"/>
    <property type="project" value="TreeGrafter"/>
</dbReference>